<protein>
    <recommendedName>
        <fullName evidence="4">Glycine zipper domain-containing protein</fullName>
    </recommendedName>
</protein>
<feature type="region of interest" description="Disordered" evidence="1">
    <location>
        <begin position="1"/>
        <end position="22"/>
    </location>
</feature>
<feature type="compositionally biased region" description="Basic and acidic residues" evidence="1">
    <location>
        <begin position="241"/>
        <end position="253"/>
    </location>
</feature>
<dbReference type="RefSeq" id="WP_284352228.1">
    <property type="nucleotide sequence ID" value="NZ_BRXS01000007.1"/>
</dbReference>
<evidence type="ECO:0000313" key="2">
    <source>
        <dbReference type="EMBL" id="GLC27798.1"/>
    </source>
</evidence>
<dbReference type="Proteomes" id="UP001161325">
    <property type="component" value="Unassembled WGS sequence"/>
</dbReference>
<evidence type="ECO:0008006" key="4">
    <source>
        <dbReference type="Google" id="ProtNLM"/>
    </source>
</evidence>
<reference evidence="2" key="1">
    <citation type="submission" date="2022-08" db="EMBL/GenBank/DDBJ databases">
        <title>Draft genome sequencing of Roseisolibacter agri AW1220.</title>
        <authorList>
            <person name="Tobiishi Y."/>
            <person name="Tonouchi A."/>
        </authorList>
    </citation>
    <scope>NUCLEOTIDE SEQUENCE</scope>
    <source>
        <strain evidence="2">AW1220</strain>
    </source>
</reference>
<dbReference type="EMBL" id="BRXS01000007">
    <property type="protein sequence ID" value="GLC27798.1"/>
    <property type="molecule type" value="Genomic_DNA"/>
</dbReference>
<feature type="compositionally biased region" description="Basic and acidic residues" evidence="1">
    <location>
        <begin position="1"/>
        <end position="17"/>
    </location>
</feature>
<comment type="caution">
    <text evidence="2">The sequence shown here is derived from an EMBL/GenBank/DDBJ whole genome shotgun (WGS) entry which is preliminary data.</text>
</comment>
<gene>
    <name evidence="2" type="ORF">rosag_43110</name>
</gene>
<evidence type="ECO:0000313" key="3">
    <source>
        <dbReference type="Proteomes" id="UP001161325"/>
    </source>
</evidence>
<accession>A0AA37QJ28</accession>
<feature type="region of interest" description="Disordered" evidence="1">
    <location>
        <begin position="241"/>
        <end position="270"/>
    </location>
</feature>
<name>A0AA37QJ28_9BACT</name>
<dbReference type="AlphaFoldDB" id="A0AA37QJ28"/>
<feature type="region of interest" description="Disordered" evidence="1">
    <location>
        <begin position="186"/>
        <end position="214"/>
    </location>
</feature>
<sequence length="270" mass="27850">MSHDHSRSNLDPRKDDGNVVGNLVGEGVGGTAGIAAGAAVGALGGPVGMVIGALAGAVGGWWAGRSVAEGVHDYTDDDDRFYREHHTTTRSKLADVSTSRSYDDVRPAYQLGHLAGRNPDYSGRSFDDVETDLQRGWTNDVAAKHGDWTSVRPYARDAYDRGRGMTSGMAGMAGNVGARVGNALDDMKDRIDGNPASRPGLDSTDSAARASNAGPIDRATGAVAGAAGSVGAAGGRLADKAADTVDDMKDRVDGNPASQPGRDTTDRPGR</sequence>
<proteinExistence type="predicted"/>
<keyword evidence="3" id="KW-1185">Reference proteome</keyword>
<organism evidence="2 3">
    <name type="scientific">Roseisolibacter agri</name>
    <dbReference type="NCBI Taxonomy" id="2014610"/>
    <lineage>
        <taxon>Bacteria</taxon>
        <taxon>Pseudomonadati</taxon>
        <taxon>Gemmatimonadota</taxon>
        <taxon>Gemmatimonadia</taxon>
        <taxon>Gemmatimonadales</taxon>
        <taxon>Gemmatimonadaceae</taxon>
        <taxon>Roseisolibacter</taxon>
    </lineage>
</organism>
<evidence type="ECO:0000256" key="1">
    <source>
        <dbReference type="SAM" id="MobiDB-lite"/>
    </source>
</evidence>